<accession>A0A0A9C4P3</accession>
<sequence>MCTSSLSDPGTTTLRLPLLKD</sequence>
<reference evidence="2" key="2">
    <citation type="journal article" date="2015" name="Data Brief">
        <title>Shoot transcriptome of the giant reed, Arundo donax.</title>
        <authorList>
            <person name="Barrero R.A."/>
            <person name="Guerrero F.D."/>
            <person name="Moolhuijzen P."/>
            <person name="Goolsby J.A."/>
            <person name="Tidwell J."/>
            <person name="Bellgard S.E."/>
            <person name="Bellgard M.I."/>
        </authorList>
    </citation>
    <scope>NUCLEOTIDE SEQUENCE</scope>
    <source>
        <tissue evidence="2">Shoot tissue taken approximately 20 cm above the soil surface</tissue>
    </source>
</reference>
<feature type="compositionally biased region" description="Polar residues" evidence="1">
    <location>
        <begin position="1"/>
        <end position="14"/>
    </location>
</feature>
<name>A0A0A9C4P3_ARUDO</name>
<feature type="region of interest" description="Disordered" evidence="1">
    <location>
        <begin position="1"/>
        <end position="21"/>
    </location>
</feature>
<evidence type="ECO:0000256" key="1">
    <source>
        <dbReference type="SAM" id="MobiDB-lite"/>
    </source>
</evidence>
<reference evidence="2" key="1">
    <citation type="submission" date="2014-09" db="EMBL/GenBank/DDBJ databases">
        <authorList>
            <person name="Magalhaes I.L.F."/>
            <person name="Oliveira U."/>
            <person name="Santos F.R."/>
            <person name="Vidigal T.H.D.A."/>
            <person name="Brescovit A.D."/>
            <person name="Santos A.J."/>
        </authorList>
    </citation>
    <scope>NUCLEOTIDE SEQUENCE</scope>
    <source>
        <tissue evidence="2">Shoot tissue taken approximately 20 cm above the soil surface</tissue>
    </source>
</reference>
<evidence type="ECO:0000313" key="2">
    <source>
        <dbReference type="EMBL" id="JAD69423.1"/>
    </source>
</evidence>
<dbReference type="EMBL" id="GBRH01228472">
    <property type="protein sequence ID" value="JAD69423.1"/>
    <property type="molecule type" value="Transcribed_RNA"/>
</dbReference>
<dbReference type="AlphaFoldDB" id="A0A0A9C4P3"/>
<protein>
    <submittedName>
        <fullName evidence="2">Uncharacterized protein</fullName>
    </submittedName>
</protein>
<proteinExistence type="predicted"/>
<organism evidence="2">
    <name type="scientific">Arundo donax</name>
    <name type="common">Giant reed</name>
    <name type="synonym">Donax arundinaceus</name>
    <dbReference type="NCBI Taxonomy" id="35708"/>
    <lineage>
        <taxon>Eukaryota</taxon>
        <taxon>Viridiplantae</taxon>
        <taxon>Streptophyta</taxon>
        <taxon>Embryophyta</taxon>
        <taxon>Tracheophyta</taxon>
        <taxon>Spermatophyta</taxon>
        <taxon>Magnoliopsida</taxon>
        <taxon>Liliopsida</taxon>
        <taxon>Poales</taxon>
        <taxon>Poaceae</taxon>
        <taxon>PACMAD clade</taxon>
        <taxon>Arundinoideae</taxon>
        <taxon>Arundineae</taxon>
        <taxon>Arundo</taxon>
    </lineage>
</organism>